<dbReference type="PIRSF" id="PIRSF033563">
    <property type="entry name" value="UCP033563"/>
    <property type="match status" value="1"/>
</dbReference>
<evidence type="ECO:0000313" key="1">
    <source>
        <dbReference type="EMBL" id="AZT89801.1"/>
    </source>
</evidence>
<protein>
    <submittedName>
        <fullName evidence="1">DUF1015 domain-containing protein</fullName>
    </submittedName>
</protein>
<dbReference type="AlphaFoldDB" id="A0A3T0D3E7"/>
<dbReference type="PANTHER" id="PTHR36454:SF1">
    <property type="entry name" value="DUF1015 DOMAIN-CONTAINING PROTEIN"/>
    <property type="match status" value="1"/>
</dbReference>
<dbReference type="KEGG" id="ccha:ELD05_03540"/>
<organism evidence="1 2">
    <name type="scientific">Caldicellulosiruptor changbaiensis</name>
    <dbReference type="NCBI Taxonomy" id="1222016"/>
    <lineage>
        <taxon>Bacteria</taxon>
        <taxon>Bacillati</taxon>
        <taxon>Bacillota</taxon>
        <taxon>Bacillota incertae sedis</taxon>
        <taxon>Caldicellulosiruptorales</taxon>
        <taxon>Caldicellulosiruptoraceae</taxon>
        <taxon>Caldicellulosiruptor</taxon>
    </lineage>
</organism>
<dbReference type="RefSeq" id="WP_127351387.1">
    <property type="nucleotide sequence ID" value="NZ_CP034791.1"/>
</dbReference>
<proteinExistence type="predicted"/>
<reference evidence="1 2" key="1">
    <citation type="submission" date="2018-12" db="EMBL/GenBank/DDBJ databases">
        <title>Genome sequence from the cellulolytic species, Caldicellulosiruptor changbaiensis.</title>
        <authorList>
            <person name="Blumer-Schuette S.E."/>
            <person name="Mendoza C."/>
        </authorList>
    </citation>
    <scope>NUCLEOTIDE SEQUENCE [LARGE SCALE GENOMIC DNA]</scope>
    <source>
        <strain evidence="1 2">CBS-Z</strain>
    </source>
</reference>
<keyword evidence="2" id="KW-1185">Reference proteome</keyword>
<dbReference type="EMBL" id="CP034791">
    <property type="protein sequence ID" value="AZT89801.1"/>
    <property type="molecule type" value="Genomic_DNA"/>
</dbReference>
<dbReference type="PANTHER" id="PTHR36454">
    <property type="entry name" value="LMO2823 PROTEIN"/>
    <property type="match status" value="1"/>
</dbReference>
<sequence length="424" mass="49902">MANIRAFRGLRYSPEVKLDDCICPPYDIISESEREELYKKSEYNIIRVEFGKEFEGDNEQNNKFTRAKKYLDEWIQKGILKFDEKESVYVIEQEFEVEGRRYKRTGLIVLLELVSFEEGIVIPHEFTLSKPKQERLNLLKHTRANISSIFGLYEDKEFNVKQVLDSIKAKKEDISYNGIGTFERMWIVSDDDIIDKLKKLFSDKKIFIADGHHRYETALEYKKEMMQKEDYSKDADYNYIMITLTALEDEGIVILPTHRIVLSTDVEEDIFIERLKENFDIEEGKYEPLKEKLAAYRKYAFLVYTYNRNYYLIKLKDPEKALKNVEGSKAYKNLDVVVLQKLVLNDVLNITDEDILHQRNLKYTKSDKELIDVVDSGAKYGFILNPTLAEELKEVSLSGEKMPQKSTYFYPKLMTGNVIFVHQK</sequence>
<dbReference type="Proteomes" id="UP000282930">
    <property type="component" value="Chromosome"/>
</dbReference>
<evidence type="ECO:0000313" key="2">
    <source>
        <dbReference type="Proteomes" id="UP000282930"/>
    </source>
</evidence>
<dbReference type="Pfam" id="PF06245">
    <property type="entry name" value="DUF1015"/>
    <property type="match status" value="1"/>
</dbReference>
<dbReference type="InterPro" id="IPR008323">
    <property type="entry name" value="UCP033563"/>
</dbReference>
<gene>
    <name evidence="1" type="ORF">ELD05_03540</name>
</gene>
<name>A0A3T0D3E7_9FIRM</name>
<accession>A0A3T0D3E7</accession>